<comment type="caution">
    <text evidence="3">The sequence shown here is derived from an EMBL/GenBank/DDBJ whole genome shotgun (WGS) entry which is preliminary data.</text>
</comment>
<dbReference type="Pfam" id="PF20152">
    <property type="entry name" value="DUF6534"/>
    <property type="match status" value="1"/>
</dbReference>
<feature type="transmembrane region" description="Helical" evidence="1">
    <location>
        <begin position="45"/>
        <end position="65"/>
    </location>
</feature>
<sequence length="270" mass="29867">MSPLPSIVLGPLSIGVVVSSILFGITCLQLYLYYTRFSNKDGITLKLYVAALMTIDSLHVVLLILTNYHYTVTSFNDPLADLTRIDIRALLGQVTVGGVLGAMVQQVEIIHLTKADALLPYTVAGLGVGIACDLLIVVTLIYYLRVRRTGFPKTKRAINLLIVYALNTCMLTTMFAVLHLITFLIYSETMVYTVFWFVLIRLYTCTTLSTLNSRETVKHVLEAHGLISIPIVEAQRVHTEANSELSAQMRSKRAPPSTQLDFDGTYAGGF</sequence>
<dbReference type="RefSeq" id="XP_047777055.1">
    <property type="nucleotide sequence ID" value="XM_047929017.1"/>
</dbReference>
<feature type="transmembrane region" description="Helical" evidence="1">
    <location>
        <begin position="157"/>
        <end position="186"/>
    </location>
</feature>
<accession>A0ABQ8KB86</accession>
<feature type="transmembrane region" description="Helical" evidence="1">
    <location>
        <begin position="192"/>
        <end position="211"/>
    </location>
</feature>
<dbReference type="InterPro" id="IPR045339">
    <property type="entry name" value="DUF6534"/>
</dbReference>
<dbReference type="PANTHER" id="PTHR40465">
    <property type="entry name" value="CHROMOSOME 1, WHOLE GENOME SHOTGUN SEQUENCE"/>
    <property type="match status" value="1"/>
</dbReference>
<feature type="domain" description="DUF6534" evidence="2">
    <location>
        <begin position="130"/>
        <end position="215"/>
    </location>
</feature>
<keyword evidence="1" id="KW-0472">Membrane</keyword>
<evidence type="ECO:0000313" key="4">
    <source>
        <dbReference type="Proteomes" id="UP000814176"/>
    </source>
</evidence>
<gene>
    <name evidence="3" type="ORF">C8Q71DRAFT_908927</name>
</gene>
<keyword evidence="1" id="KW-0812">Transmembrane</keyword>
<evidence type="ECO:0000256" key="1">
    <source>
        <dbReference type="SAM" id="Phobius"/>
    </source>
</evidence>
<evidence type="ECO:0000313" key="3">
    <source>
        <dbReference type="EMBL" id="KAH9834524.1"/>
    </source>
</evidence>
<feature type="transmembrane region" description="Helical" evidence="1">
    <location>
        <begin position="121"/>
        <end position="145"/>
    </location>
</feature>
<keyword evidence="4" id="KW-1185">Reference proteome</keyword>
<dbReference type="EMBL" id="JADCUA010000015">
    <property type="protein sequence ID" value="KAH9834524.1"/>
    <property type="molecule type" value="Genomic_DNA"/>
</dbReference>
<protein>
    <recommendedName>
        <fullName evidence="2">DUF6534 domain-containing protein</fullName>
    </recommendedName>
</protein>
<dbReference type="Proteomes" id="UP000814176">
    <property type="component" value="Unassembled WGS sequence"/>
</dbReference>
<dbReference type="GeneID" id="72009749"/>
<proteinExistence type="predicted"/>
<reference evidence="3 4" key="1">
    <citation type="journal article" date="2021" name="Environ. Microbiol.">
        <title>Gene family expansions and transcriptome signatures uncover fungal adaptations to wood decay.</title>
        <authorList>
            <person name="Hage H."/>
            <person name="Miyauchi S."/>
            <person name="Viragh M."/>
            <person name="Drula E."/>
            <person name="Min B."/>
            <person name="Chaduli D."/>
            <person name="Navarro D."/>
            <person name="Favel A."/>
            <person name="Norest M."/>
            <person name="Lesage-Meessen L."/>
            <person name="Balint B."/>
            <person name="Merenyi Z."/>
            <person name="de Eugenio L."/>
            <person name="Morin E."/>
            <person name="Martinez A.T."/>
            <person name="Baldrian P."/>
            <person name="Stursova M."/>
            <person name="Martinez M.J."/>
            <person name="Novotny C."/>
            <person name="Magnuson J.K."/>
            <person name="Spatafora J.W."/>
            <person name="Maurice S."/>
            <person name="Pangilinan J."/>
            <person name="Andreopoulos W."/>
            <person name="LaButti K."/>
            <person name="Hundley H."/>
            <person name="Na H."/>
            <person name="Kuo A."/>
            <person name="Barry K."/>
            <person name="Lipzen A."/>
            <person name="Henrissat B."/>
            <person name="Riley R."/>
            <person name="Ahrendt S."/>
            <person name="Nagy L.G."/>
            <person name="Grigoriev I.V."/>
            <person name="Martin F."/>
            <person name="Rosso M.N."/>
        </authorList>
    </citation>
    <scope>NUCLEOTIDE SEQUENCE [LARGE SCALE GENOMIC DNA]</scope>
    <source>
        <strain evidence="3 4">CIRM-BRFM 1785</strain>
    </source>
</reference>
<feature type="transmembrane region" description="Helical" evidence="1">
    <location>
        <begin position="12"/>
        <end position="33"/>
    </location>
</feature>
<dbReference type="PANTHER" id="PTHR40465:SF1">
    <property type="entry name" value="DUF6534 DOMAIN-CONTAINING PROTEIN"/>
    <property type="match status" value="1"/>
</dbReference>
<name>A0ABQ8KB86_9APHY</name>
<keyword evidence="1" id="KW-1133">Transmembrane helix</keyword>
<evidence type="ECO:0000259" key="2">
    <source>
        <dbReference type="Pfam" id="PF20152"/>
    </source>
</evidence>
<organism evidence="3 4">
    <name type="scientific">Rhodofomes roseus</name>
    <dbReference type="NCBI Taxonomy" id="34475"/>
    <lineage>
        <taxon>Eukaryota</taxon>
        <taxon>Fungi</taxon>
        <taxon>Dikarya</taxon>
        <taxon>Basidiomycota</taxon>
        <taxon>Agaricomycotina</taxon>
        <taxon>Agaricomycetes</taxon>
        <taxon>Polyporales</taxon>
        <taxon>Rhodofomes</taxon>
    </lineage>
</organism>